<keyword evidence="1" id="KW-0732">Signal</keyword>
<accession>A0AAJ0MAN3</accession>
<name>A0AAJ0MAN3_9PEZI</name>
<feature type="chain" id="PRO_5042614578" evidence="1">
    <location>
        <begin position="22"/>
        <end position="171"/>
    </location>
</feature>
<comment type="caution">
    <text evidence="2">The sequence shown here is derived from an EMBL/GenBank/DDBJ whole genome shotgun (WGS) entry which is preliminary data.</text>
</comment>
<dbReference type="AlphaFoldDB" id="A0AAJ0MAN3"/>
<reference evidence="2" key="2">
    <citation type="submission" date="2023-06" db="EMBL/GenBank/DDBJ databases">
        <authorList>
            <consortium name="Lawrence Berkeley National Laboratory"/>
            <person name="Haridas S."/>
            <person name="Hensen N."/>
            <person name="Bonometti L."/>
            <person name="Westerberg I."/>
            <person name="Brannstrom I.O."/>
            <person name="Guillou S."/>
            <person name="Cros-Aarteil S."/>
            <person name="Calhoun S."/>
            <person name="Kuo A."/>
            <person name="Mondo S."/>
            <person name="Pangilinan J."/>
            <person name="Riley R."/>
            <person name="Labutti K."/>
            <person name="Andreopoulos B."/>
            <person name="Lipzen A."/>
            <person name="Chen C."/>
            <person name="Yanf M."/>
            <person name="Daum C."/>
            <person name="Ng V."/>
            <person name="Clum A."/>
            <person name="Steindorff A."/>
            <person name="Ohm R."/>
            <person name="Martin F."/>
            <person name="Silar P."/>
            <person name="Natvig D."/>
            <person name="Lalanne C."/>
            <person name="Gautier V."/>
            <person name="Ament-Velasquez S.L."/>
            <person name="Kruys A."/>
            <person name="Hutchinson M.I."/>
            <person name="Powell A.J."/>
            <person name="Barry K."/>
            <person name="Miller A.N."/>
            <person name="Grigoriev I.V."/>
            <person name="Debuchy R."/>
            <person name="Gladieux P."/>
            <person name="Thoren M.H."/>
            <person name="Johannesson H."/>
        </authorList>
    </citation>
    <scope>NUCLEOTIDE SEQUENCE</scope>
    <source>
        <strain evidence="2">CBS 955.72</strain>
    </source>
</reference>
<sequence>MHLSQFFSATVALSGLLTAAASPLAVRNPDASVDLSGFVWGGVAPINRTASAAEERGVLGKRDTCYRQDPFSAADMRALKARLQGSRQNEMVELKHGFVTWWDQGSVKLCVYNNYIFENTHLKWWEAGWAVGYIDSACCSSNSQCGGGTCTCHGDSGLSLEAKLRTSVYGC</sequence>
<feature type="signal peptide" evidence="1">
    <location>
        <begin position="1"/>
        <end position="21"/>
    </location>
</feature>
<proteinExistence type="predicted"/>
<dbReference type="Proteomes" id="UP001275084">
    <property type="component" value="Unassembled WGS sequence"/>
</dbReference>
<evidence type="ECO:0000313" key="2">
    <source>
        <dbReference type="EMBL" id="KAK3346024.1"/>
    </source>
</evidence>
<evidence type="ECO:0000256" key="1">
    <source>
        <dbReference type="SAM" id="SignalP"/>
    </source>
</evidence>
<organism evidence="2 3">
    <name type="scientific">Lasiosphaeria hispida</name>
    <dbReference type="NCBI Taxonomy" id="260671"/>
    <lineage>
        <taxon>Eukaryota</taxon>
        <taxon>Fungi</taxon>
        <taxon>Dikarya</taxon>
        <taxon>Ascomycota</taxon>
        <taxon>Pezizomycotina</taxon>
        <taxon>Sordariomycetes</taxon>
        <taxon>Sordariomycetidae</taxon>
        <taxon>Sordariales</taxon>
        <taxon>Lasiosphaeriaceae</taxon>
        <taxon>Lasiosphaeria</taxon>
    </lineage>
</organism>
<gene>
    <name evidence="2" type="ORF">B0T25DRAFT_520540</name>
</gene>
<reference evidence="2" key="1">
    <citation type="journal article" date="2023" name="Mol. Phylogenet. Evol.">
        <title>Genome-scale phylogeny and comparative genomics of the fungal order Sordariales.</title>
        <authorList>
            <person name="Hensen N."/>
            <person name="Bonometti L."/>
            <person name="Westerberg I."/>
            <person name="Brannstrom I.O."/>
            <person name="Guillou S."/>
            <person name="Cros-Aarteil S."/>
            <person name="Calhoun S."/>
            <person name="Haridas S."/>
            <person name="Kuo A."/>
            <person name="Mondo S."/>
            <person name="Pangilinan J."/>
            <person name="Riley R."/>
            <person name="LaButti K."/>
            <person name="Andreopoulos B."/>
            <person name="Lipzen A."/>
            <person name="Chen C."/>
            <person name="Yan M."/>
            <person name="Daum C."/>
            <person name="Ng V."/>
            <person name="Clum A."/>
            <person name="Steindorff A."/>
            <person name="Ohm R.A."/>
            <person name="Martin F."/>
            <person name="Silar P."/>
            <person name="Natvig D.O."/>
            <person name="Lalanne C."/>
            <person name="Gautier V."/>
            <person name="Ament-Velasquez S.L."/>
            <person name="Kruys A."/>
            <person name="Hutchinson M.I."/>
            <person name="Powell A.J."/>
            <person name="Barry K."/>
            <person name="Miller A.N."/>
            <person name="Grigoriev I.V."/>
            <person name="Debuchy R."/>
            <person name="Gladieux P."/>
            <person name="Hiltunen Thoren M."/>
            <person name="Johannesson H."/>
        </authorList>
    </citation>
    <scope>NUCLEOTIDE SEQUENCE</scope>
    <source>
        <strain evidence="2">CBS 955.72</strain>
    </source>
</reference>
<evidence type="ECO:0000313" key="3">
    <source>
        <dbReference type="Proteomes" id="UP001275084"/>
    </source>
</evidence>
<dbReference type="EMBL" id="JAUIQD010000006">
    <property type="protein sequence ID" value="KAK3346024.1"/>
    <property type="molecule type" value="Genomic_DNA"/>
</dbReference>
<protein>
    <submittedName>
        <fullName evidence="2">Uncharacterized protein</fullName>
    </submittedName>
</protein>
<keyword evidence="3" id="KW-1185">Reference proteome</keyword>